<feature type="region of interest" description="Disordered" evidence="2">
    <location>
        <begin position="415"/>
        <end position="438"/>
    </location>
</feature>
<keyword evidence="1" id="KW-0378">Hydrolase</keyword>
<evidence type="ECO:0000256" key="2">
    <source>
        <dbReference type="SAM" id="MobiDB-lite"/>
    </source>
</evidence>
<dbReference type="GeneID" id="14922344"/>
<dbReference type="VEuPathDB" id="AmoebaDB:ACA1_183960"/>
<dbReference type="EMBL" id="KB007904">
    <property type="protein sequence ID" value="ELR21450.1"/>
    <property type="molecule type" value="Genomic_DNA"/>
</dbReference>
<dbReference type="SUPFAM" id="SSF53649">
    <property type="entry name" value="Alkaline phosphatase-like"/>
    <property type="match status" value="1"/>
</dbReference>
<dbReference type="PANTHER" id="PTHR31956:SF1">
    <property type="entry name" value="NON-SPECIFIC PHOSPHOLIPASE C1"/>
    <property type="match status" value="1"/>
</dbReference>
<dbReference type="GO" id="GO:0042578">
    <property type="term" value="F:phosphoric ester hydrolase activity"/>
    <property type="evidence" value="ECO:0007669"/>
    <property type="project" value="UniProtKB-ARBA"/>
</dbReference>
<dbReference type="InterPro" id="IPR017850">
    <property type="entry name" value="Alkaline_phosphatase_core_sf"/>
</dbReference>
<feature type="compositionally biased region" description="Basic and acidic residues" evidence="2">
    <location>
        <begin position="55"/>
        <end position="64"/>
    </location>
</feature>
<proteinExistence type="predicted"/>
<dbReference type="RefSeq" id="XP_004345994.1">
    <property type="nucleotide sequence ID" value="XM_004345944.1"/>
</dbReference>
<organism evidence="3 4">
    <name type="scientific">Acanthamoeba castellanii (strain ATCC 30010 / Neff)</name>
    <dbReference type="NCBI Taxonomy" id="1257118"/>
    <lineage>
        <taxon>Eukaryota</taxon>
        <taxon>Amoebozoa</taxon>
        <taxon>Discosea</taxon>
        <taxon>Longamoebia</taxon>
        <taxon>Centramoebida</taxon>
        <taxon>Acanthamoebidae</taxon>
        <taxon>Acanthamoeba</taxon>
    </lineage>
</organism>
<dbReference type="Gene3D" id="3.40.720.10">
    <property type="entry name" value="Alkaline Phosphatase, subunit A"/>
    <property type="match status" value="2"/>
</dbReference>
<gene>
    <name evidence="3" type="ORF">ACA1_183960</name>
</gene>
<dbReference type="GO" id="GO:0009395">
    <property type="term" value="P:phospholipid catabolic process"/>
    <property type="evidence" value="ECO:0007669"/>
    <property type="project" value="TreeGrafter"/>
</dbReference>
<dbReference type="Pfam" id="PF04185">
    <property type="entry name" value="Phosphoesterase"/>
    <property type="match status" value="1"/>
</dbReference>
<protein>
    <submittedName>
        <fullName evidence="3">Phosphoesterase family protein</fullName>
    </submittedName>
</protein>
<sequence length="508" mass="57246">MQKPQAGKSTNPRIEHVVVLMMENRSFDHMVGYLKSLNPEVEGVTGRETCPNDPLKPREGSTKVSDDAPYVALVDPSHSYAATKKQCFGYGPVKAPAPMTGFVRNYAENDDFVVGADIMSCFNPKTLPTLNTLANEFAIFDHWHSSLPGPTQPNRMFLHSATSHGLTANNVAELTEGMPQKTIFDSLNEAGLDWRVYFHDLPSVLLMRNMRDLKYVGKINYFDYFYEAAASGDLPPYTFLDPRWFTFFEWEASDQHPPHDVRPGEYLLAKIYQALRNGPKWNSTLFIVTYDEHGGYWDHVPTPFGAPRPDDVPNDEGFEFNRLGVRVPTIMASPWINKGTVIHAPPQAHYEHSSVPATLKKLFNLPHFLTRRDAWAATFDHVVNQRDTPRTDCPTSLPVPGPKALHEQWEKFSGSAISPSETAAGGVEQSTSTMSKDPITDLQREWTAIARGLDDQSSTEGWLSSLQEQMLQNEHQAAIFAQQQVRKFFERQKHQLLALKAQADTKQQ</sequence>
<keyword evidence="4" id="KW-1185">Reference proteome</keyword>
<name>L8H8F6_ACACF</name>
<dbReference type="OMA" id="ECCSYMS"/>
<dbReference type="STRING" id="1257118.L8H8F6"/>
<feature type="region of interest" description="Disordered" evidence="2">
    <location>
        <begin position="43"/>
        <end position="64"/>
    </location>
</feature>
<dbReference type="OrthoDB" id="15024at2759"/>
<evidence type="ECO:0000256" key="1">
    <source>
        <dbReference type="ARBA" id="ARBA00022801"/>
    </source>
</evidence>
<dbReference type="Proteomes" id="UP000011083">
    <property type="component" value="Unassembled WGS sequence"/>
</dbReference>
<dbReference type="PANTHER" id="PTHR31956">
    <property type="entry name" value="NON-SPECIFIC PHOSPHOLIPASE C4-RELATED"/>
    <property type="match status" value="1"/>
</dbReference>
<evidence type="ECO:0000313" key="4">
    <source>
        <dbReference type="Proteomes" id="UP000011083"/>
    </source>
</evidence>
<dbReference type="AlphaFoldDB" id="L8H8F6"/>
<reference evidence="3 4" key="1">
    <citation type="journal article" date="2013" name="Genome Biol.">
        <title>Genome of Acanthamoeba castellanii highlights extensive lateral gene transfer and early evolution of tyrosine kinase signaling.</title>
        <authorList>
            <person name="Clarke M."/>
            <person name="Lohan A.J."/>
            <person name="Liu B."/>
            <person name="Lagkouvardos I."/>
            <person name="Roy S."/>
            <person name="Zafar N."/>
            <person name="Bertelli C."/>
            <person name="Schilde C."/>
            <person name="Kianianmomeni A."/>
            <person name="Burglin T.R."/>
            <person name="Frech C."/>
            <person name="Turcotte B."/>
            <person name="Kopec K.O."/>
            <person name="Synnott J.M."/>
            <person name="Choo C."/>
            <person name="Paponov I."/>
            <person name="Finkler A."/>
            <person name="Soon Heng Tan C."/>
            <person name="Hutchins A.P."/>
            <person name="Weinmeier T."/>
            <person name="Rattei T."/>
            <person name="Chu J.S."/>
            <person name="Gimenez G."/>
            <person name="Irimia M."/>
            <person name="Rigden D.J."/>
            <person name="Fitzpatrick D.A."/>
            <person name="Lorenzo-Morales J."/>
            <person name="Bateman A."/>
            <person name="Chiu C.H."/>
            <person name="Tang P."/>
            <person name="Hegemann P."/>
            <person name="Fromm H."/>
            <person name="Raoult D."/>
            <person name="Greub G."/>
            <person name="Miranda-Saavedra D."/>
            <person name="Chen N."/>
            <person name="Nash P."/>
            <person name="Ginger M.L."/>
            <person name="Horn M."/>
            <person name="Schaap P."/>
            <person name="Caler L."/>
            <person name="Loftus B."/>
        </authorList>
    </citation>
    <scope>NUCLEOTIDE SEQUENCE [LARGE SCALE GENOMIC DNA]</scope>
    <source>
        <strain evidence="3 4">Neff</strain>
    </source>
</reference>
<dbReference type="InterPro" id="IPR007312">
    <property type="entry name" value="Phosphoesterase"/>
</dbReference>
<dbReference type="KEGG" id="acan:ACA1_183960"/>
<accession>L8H8F6</accession>
<evidence type="ECO:0000313" key="3">
    <source>
        <dbReference type="EMBL" id="ELR21450.1"/>
    </source>
</evidence>